<dbReference type="RefSeq" id="WP_087425805.1">
    <property type="nucleotide sequence ID" value="NZ_CATZGC010000003.1"/>
</dbReference>
<dbReference type="Gene3D" id="2.60.120.260">
    <property type="entry name" value="Galactose-binding domain-like"/>
    <property type="match status" value="1"/>
</dbReference>
<dbReference type="Pfam" id="PF00703">
    <property type="entry name" value="Glyco_hydro_2"/>
    <property type="match status" value="1"/>
</dbReference>
<dbReference type="SUPFAM" id="SSF51445">
    <property type="entry name" value="(Trans)glycosidases"/>
    <property type="match status" value="1"/>
</dbReference>
<dbReference type="InterPro" id="IPR032311">
    <property type="entry name" value="DUF4982"/>
</dbReference>
<dbReference type="InterPro" id="IPR006103">
    <property type="entry name" value="Glyco_hydro_2_cat"/>
</dbReference>
<dbReference type="Gene3D" id="2.60.40.10">
    <property type="entry name" value="Immunoglobulins"/>
    <property type="match status" value="2"/>
</dbReference>
<dbReference type="InterPro" id="IPR006101">
    <property type="entry name" value="Glyco_hydro_2"/>
</dbReference>
<feature type="domain" description="Glycosyl hydrolases family 2 sugar binding" evidence="7">
    <location>
        <begin position="34"/>
        <end position="171"/>
    </location>
</feature>
<evidence type="ECO:0000259" key="7">
    <source>
        <dbReference type="Pfam" id="PF02837"/>
    </source>
</evidence>
<evidence type="ECO:0000256" key="1">
    <source>
        <dbReference type="ARBA" id="ARBA00007401"/>
    </source>
</evidence>
<proteinExistence type="inferred from homology"/>
<feature type="domain" description="Glycoside hydrolase family 2 catalytic" evidence="6">
    <location>
        <begin position="294"/>
        <end position="597"/>
    </location>
</feature>
<feature type="signal peptide" evidence="4">
    <location>
        <begin position="1"/>
        <end position="24"/>
    </location>
</feature>
<evidence type="ECO:0000256" key="4">
    <source>
        <dbReference type="SAM" id="SignalP"/>
    </source>
</evidence>
<dbReference type="AlphaFoldDB" id="A0A1Y3YV15"/>
<protein>
    <submittedName>
        <fullName evidence="9">Beta-galactosidase</fullName>
    </submittedName>
</protein>
<dbReference type="GO" id="GO:0005975">
    <property type="term" value="P:carbohydrate metabolic process"/>
    <property type="evidence" value="ECO:0007669"/>
    <property type="project" value="InterPro"/>
</dbReference>
<evidence type="ECO:0000259" key="5">
    <source>
        <dbReference type="Pfam" id="PF00703"/>
    </source>
</evidence>
<comment type="caution">
    <text evidence="9">The sequence shown here is derived from an EMBL/GenBank/DDBJ whole genome shotgun (WGS) entry which is preliminary data.</text>
</comment>
<dbReference type="PANTHER" id="PTHR42732:SF1">
    <property type="entry name" value="BETA-MANNOSIDASE"/>
    <property type="match status" value="1"/>
</dbReference>
<dbReference type="Pfam" id="PF16355">
    <property type="entry name" value="DUF4982"/>
    <property type="match status" value="1"/>
</dbReference>
<dbReference type="InterPro" id="IPR036156">
    <property type="entry name" value="Beta-gal/glucu_dom_sf"/>
</dbReference>
<dbReference type="InterPro" id="IPR051913">
    <property type="entry name" value="GH2_Domain-Containing"/>
</dbReference>
<dbReference type="Pfam" id="PF02836">
    <property type="entry name" value="Glyco_hydro_2_C"/>
    <property type="match status" value="1"/>
</dbReference>
<evidence type="ECO:0000313" key="10">
    <source>
        <dbReference type="Proteomes" id="UP000195386"/>
    </source>
</evidence>
<dbReference type="Proteomes" id="UP000195386">
    <property type="component" value="Unassembled WGS sequence"/>
</dbReference>
<gene>
    <name evidence="9" type="ORF">B5F97_05600</name>
</gene>
<sequence>MKNKILTLCLVCLSLFGNGVNVWANPSSRTVLSLTQEWECRPISTVNKKAVFVPVTIPHTWNADPVNGTTLYERQTMVYQRPLEITSEMEGKRLFLYFEGVNSVAQVFLNRRTVGEHLGGYTAFCYEITDQVKVGKNLLEVWVSNAYRTDVLPISGDFNVNGGIHRPCHLIVTEENCINPAFYASPGVFIHQENISDSQAEIRVETLLSLKSKKSGLKLKTTITDVNGKEVISKEMQIVDSVVNQPLKIDRPQLWDGKKNPYLYNVVVELYDGTILKDKVVQRTGFRYFKVDPDKGFFLNGKYLNLYGFCRHEDVVGRGSALLPEDYRMDMELIKEVGATAMRLAHYPHAEPMYDLSDENGIVLWTEIPMCGPGGQSYTGYVATEGYKNNARQALKELVYQKFNHPSICFWGICNEILVSDGKKFEEYDNPIPFIKELNGMYKSLDSSRPTALATCVDQSYYLGASDLIAWNKYFGWYKDAAPSVSKFFDDCYKSANGVPVGVSEYGAGASINQHQWPLLMEDRADGRFHPEEAQAYCHEGNWEAFVKRPFLWSKFIWVFADFPSYMRMEGEVEGYNDKGLITRDRKTKKDAFYFYKANWNPEPMVYITSRRFIKRTNAVTDIKIYTNLREVTLYLNDKKVGTMKPDELKRAVWKDVQLTEGRNTVRVEGKNGNKLVTDNSVWFYLGK</sequence>
<reference evidence="10" key="1">
    <citation type="submission" date="2017-04" db="EMBL/GenBank/DDBJ databases">
        <title>Function of individual gut microbiota members based on whole genome sequencing of pure cultures obtained from chicken caecum.</title>
        <authorList>
            <person name="Medvecky M."/>
            <person name="Cejkova D."/>
            <person name="Polansky O."/>
            <person name="Karasova D."/>
            <person name="Kubasova T."/>
            <person name="Cizek A."/>
            <person name="Rychlik I."/>
        </authorList>
    </citation>
    <scope>NUCLEOTIDE SEQUENCE [LARGE SCALE GENOMIC DNA]</scope>
    <source>
        <strain evidence="10">An43</strain>
    </source>
</reference>
<dbReference type="Gene3D" id="3.20.20.80">
    <property type="entry name" value="Glycosidases"/>
    <property type="match status" value="1"/>
</dbReference>
<dbReference type="SUPFAM" id="SSF49303">
    <property type="entry name" value="beta-Galactosidase/glucuronidase domain"/>
    <property type="match status" value="1"/>
</dbReference>
<keyword evidence="4" id="KW-0732">Signal</keyword>
<organism evidence="9 10">
    <name type="scientific">Bacteroides clarus</name>
    <dbReference type="NCBI Taxonomy" id="626929"/>
    <lineage>
        <taxon>Bacteria</taxon>
        <taxon>Pseudomonadati</taxon>
        <taxon>Bacteroidota</taxon>
        <taxon>Bacteroidia</taxon>
        <taxon>Bacteroidales</taxon>
        <taxon>Bacteroidaceae</taxon>
        <taxon>Bacteroides</taxon>
    </lineage>
</organism>
<keyword evidence="3" id="KW-0326">Glycosidase</keyword>
<dbReference type="GO" id="GO:0004553">
    <property type="term" value="F:hydrolase activity, hydrolyzing O-glycosyl compounds"/>
    <property type="evidence" value="ECO:0007669"/>
    <property type="project" value="InterPro"/>
</dbReference>
<accession>A0A1Y3YV15</accession>
<dbReference type="Pfam" id="PF02837">
    <property type="entry name" value="Glyco_hydro_2_N"/>
    <property type="match status" value="1"/>
</dbReference>
<feature type="domain" description="DUF4982" evidence="8">
    <location>
        <begin position="620"/>
        <end position="675"/>
    </location>
</feature>
<dbReference type="SUPFAM" id="SSF49785">
    <property type="entry name" value="Galactose-binding domain-like"/>
    <property type="match status" value="1"/>
</dbReference>
<dbReference type="PANTHER" id="PTHR42732">
    <property type="entry name" value="BETA-GALACTOSIDASE"/>
    <property type="match status" value="1"/>
</dbReference>
<dbReference type="EMBL" id="NFII01000004">
    <property type="protein sequence ID" value="OUO01705.1"/>
    <property type="molecule type" value="Genomic_DNA"/>
</dbReference>
<dbReference type="InterPro" id="IPR013783">
    <property type="entry name" value="Ig-like_fold"/>
</dbReference>
<dbReference type="InterPro" id="IPR006104">
    <property type="entry name" value="Glyco_hydro_2_N"/>
</dbReference>
<evidence type="ECO:0000256" key="3">
    <source>
        <dbReference type="ARBA" id="ARBA00023295"/>
    </source>
</evidence>
<dbReference type="PRINTS" id="PR00132">
    <property type="entry name" value="GLHYDRLASE2"/>
</dbReference>
<dbReference type="InterPro" id="IPR017853">
    <property type="entry name" value="GH"/>
</dbReference>
<feature type="domain" description="Glycoside hydrolase family 2 immunoglobulin-like beta-sandwich" evidence="5">
    <location>
        <begin position="188"/>
        <end position="287"/>
    </location>
</feature>
<feature type="chain" id="PRO_5013209310" evidence="4">
    <location>
        <begin position="25"/>
        <end position="688"/>
    </location>
</feature>
<dbReference type="InterPro" id="IPR006102">
    <property type="entry name" value="Ig-like_GH2"/>
</dbReference>
<evidence type="ECO:0000259" key="8">
    <source>
        <dbReference type="Pfam" id="PF16355"/>
    </source>
</evidence>
<dbReference type="InterPro" id="IPR008979">
    <property type="entry name" value="Galactose-bd-like_sf"/>
</dbReference>
<name>A0A1Y3YV15_9BACE</name>
<comment type="similarity">
    <text evidence="1">Belongs to the glycosyl hydrolase 2 family.</text>
</comment>
<keyword evidence="2" id="KW-0378">Hydrolase</keyword>
<evidence type="ECO:0000256" key="2">
    <source>
        <dbReference type="ARBA" id="ARBA00022801"/>
    </source>
</evidence>
<evidence type="ECO:0000259" key="6">
    <source>
        <dbReference type="Pfam" id="PF02836"/>
    </source>
</evidence>
<evidence type="ECO:0000313" key="9">
    <source>
        <dbReference type="EMBL" id="OUO01705.1"/>
    </source>
</evidence>